<comment type="caution">
    <text evidence="12">The sequence shown here is derived from an EMBL/GenBank/DDBJ whole genome shotgun (WGS) entry which is preliminary data.</text>
</comment>
<dbReference type="PANTHER" id="PTHR45928:SF1">
    <property type="entry name" value="RE38146P"/>
    <property type="match status" value="1"/>
</dbReference>
<keyword evidence="9 10" id="KW-0472">Membrane</keyword>
<keyword evidence="6" id="KW-0999">Mitochondrion inner membrane</keyword>
<accession>A0A9W8JBG4</accession>
<dbReference type="OrthoDB" id="6703404at2759"/>
<protein>
    <submittedName>
        <fullName evidence="12">Uncharacterized protein</fullName>
    </submittedName>
</protein>
<keyword evidence="7" id="KW-1133">Transmembrane helix</keyword>
<comment type="similarity">
    <text evidence="2 11">Belongs to the mitochondrial carrier (TC 2.A.29) family.</text>
</comment>
<dbReference type="InterPro" id="IPR018108">
    <property type="entry name" value="MCP_transmembrane"/>
</dbReference>
<dbReference type="PROSITE" id="PS50920">
    <property type="entry name" value="SOLCAR"/>
    <property type="match status" value="1"/>
</dbReference>
<keyword evidence="3 11" id="KW-0813">Transport</keyword>
<keyword evidence="13" id="KW-1185">Reference proteome</keyword>
<dbReference type="Gene3D" id="1.50.40.10">
    <property type="entry name" value="Mitochondrial carrier domain"/>
    <property type="match status" value="1"/>
</dbReference>
<sequence>MQPADTALTRVYNQPTVIGPDGKSRGALYKNPIDCLWKTFKAEGVRGWYKGSTAHFMRIAPHTIITLTANDIIINFYKKAKYGPVDDDS</sequence>
<keyword evidence="4 10" id="KW-0812">Transmembrane</keyword>
<dbReference type="InterPro" id="IPR023395">
    <property type="entry name" value="MCP_dom_sf"/>
</dbReference>
<dbReference type="EMBL" id="JANBPK010000759">
    <property type="protein sequence ID" value="KAJ2932801.1"/>
    <property type="molecule type" value="Genomic_DNA"/>
</dbReference>
<gene>
    <name evidence="12" type="ORF">H1R20_g4290</name>
</gene>
<evidence type="ECO:0000256" key="9">
    <source>
        <dbReference type="ARBA" id="ARBA00023136"/>
    </source>
</evidence>
<reference evidence="12" key="1">
    <citation type="submission" date="2022-06" db="EMBL/GenBank/DDBJ databases">
        <title>Genome Sequence of Candolleomyces eurysporus.</title>
        <authorList>
            <person name="Buettner E."/>
        </authorList>
    </citation>
    <scope>NUCLEOTIDE SEQUENCE</scope>
    <source>
        <strain evidence="12">VTCC 930004</strain>
    </source>
</reference>
<evidence type="ECO:0000256" key="11">
    <source>
        <dbReference type="RuleBase" id="RU000488"/>
    </source>
</evidence>
<dbReference type="InterPro" id="IPR051508">
    <property type="entry name" value="Mito_Carrier_Antiporter"/>
</dbReference>
<dbReference type="SUPFAM" id="SSF103506">
    <property type="entry name" value="Mitochondrial carrier"/>
    <property type="match status" value="1"/>
</dbReference>
<evidence type="ECO:0000256" key="5">
    <source>
        <dbReference type="ARBA" id="ARBA00022737"/>
    </source>
</evidence>
<comment type="subcellular location">
    <subcellularLocation>
        <location evidence="1">Mitochondrion inner membrane</location>
        <topology evidence="1">Multi-pass membrane protein</topology>
    </subcellularLocation>
</comment>
<dbReference type="Proteomes" id="UP001140091">
    <property type="component" value="Unassembled WGS sequence"/>
</dbReference>
<evidence type="ECO:0000256" key="7">
    <source>
        <dbReference type="ARBA" id="ARBA00022989"/>
    </source>
</evidence>
<evidence type="ECO:0000313" key="13">
    <source>
        <dbReference type="Proteomes" id="UP001140091"/>
    </source>
</evidence>
<feature type="repeat" description="Solcar" evidence="10">
    <location>
        <begin position="1"/>
        <end position="76"/>
    </location>
</feature>
<evidence type="ECO:0000256" key="4">
    <source>
        <dbReference type="ARBA" id="ARBA00022692"/>
    </source>
</evidence>
<dbReference type="AlphaFoldDB" id="A0A9W8JBG4"/>
<evidence type="ECO:0000256" key="10">
    <source>
        <dbReference type="PROSITE-ProRule" id="PRU00282"/>
    </source>
</evidence>
<evidence type="ECO:0000256" key="8">
    <source>
        <dbReference type="ARBA" id="ARBA00023128"/>
    </source>
</evidence>
<dbReference type="Pfam" id="PF00153">
    <property type="entry name" value="Mito_carr"/>
    <property type="match status" value="1"/>
</dbReference>
<evidence type="ECO:0000256" key="3">
    <source>
        <dbReference type="ARBA" id="ARBA00022448"/>
    </source>
</evidence>
<keyword evidence="5" id="KW-0677">Repeat</keyword>
<name>A0A9W8JBG4_9AGAR</name>
<dbReference type="PANTHER" id="PTHR45928">
    <property type="entry name" value="RE38146P"/>
    <property type="match status" value="1"/>
</dbReference>
<organism evidence="12 13">
    <name type="scientific">Candolleomyces eurysporus</name>
    <dbReference type="NCBI Taxonomy" id="2828524"/>
    <lineage>
        <taxon>Eukaryota</taxon>
        <taxon>Fungi</taxon>
        <taxon>Dikarya</taxon>
        <taxon>Basidiomycota</taxon>
        <taxon>Agaricomycotina</taxon>
        <taxon>Agaricomycetes</taxon>
        <taxon>Agaricomycetidae</taxon>
        <taxon>Agaricales</taxon>
        <taxon>Agaricineae</taxon>
        <taxon>Psathyrellaceae</taxon>
        <taxon>Candolleomyces</taxon>
    </lineage>
</organism>
<proteinExistence type="inferred from homology"/>
<dbReference type="GO" id="GO:0005743">
    <property type="term" value="C:mitochondrial inner membrane"/>
    <property type="evidence" value="ECO:0007669"/>
    <property type="project" value="UniProtKB-SubCell"/>
</dbReference>
<evidence type="ECO:0000256" key="2">
    <source>
        <dbReference type="ARBA" id="ARBA00006375"/>
    </source>
</evidence>
<feature type="non-terminal residue" evidence="12">
    <location>
        <position position="89"/>
    </location>
</feature>
<keyword evidence="8" id="KW-0496">Mitochondrion</keyword>
<evidence type="ECO:0000256" key="1">
    <source>
        <dbReference type="ARBA" id="ARBA00004448"/>
    </source>
</evidence>
<evidence type="ECO:0000256" key="6">
    <source>
        <dbReference type="ARBA" id="ARBA00022792"/>
    </source>
</evidence>
<evidence type="ECO:0000313" key="12">
    <source>
        <dbReference type="EMBL" id="KAJ2932801.1"/>
    </source>
</evidence>